<dbReference type="GO" id="GO:0016491">
    <property type="term" value="F:oxidoreductase activity"/>
    <property type="evidence" value="ECO:0007669"/>
    <property type="project" value="UniProtKB-KW"/>
</dbReference>
<gene>
    <name evidence="3" type="ORF">K9S39_36850</name>
</gene>
<dbReference type="RefSeq" id="WP_248867624.1">
    <property type="nucleotide sequence ID" value="NZ_CP086322.1"/>
</dbReference>
<proteinExistence type="predicted"/>
<dbReference type="Gene3D" id="2.30.110.10">
    <property type="entry name" value="Electron Transport, Fmn-binding Protein, Chain A"/>
    <property type="match status" value="1"/>
</dbReference>
<dbReference type="InterPro" id="IPR019965">
    <property type="entry name" value="PPOX_F420-dep_Rv2061_put"/>
</dbReference>
<dbReference type="NCBIfam" id="TIGR03666">
    <property type="entry name" value="Rv2061_F420"/>
    <property type="match status" value="1"/>
</dbReference>
<dbReference type="SUPFAM" id="SSF50475">
    <property type="entry name" value="FMN-binding split barrel"/>
    <property type="match status" value="1"/>
</dbReference>
<dbReference type="PANTHER" id="PTHR35176">
    <property type="entry name" value="HEME OXYGENASE HI_0854-RELATED"/>
    <property type="match status" value="1"/>
</dbReference>
<reference evidence="3" key="1">
    <citation type="submission" date="2021-10" db="EMBL/GenBank/DDBJ databases">
        <title>Streptomyces nigrumlapis sp.nov.,an antimicrobial producing actinobacterium isolated from Black Gobi rocks.</title>
        <authorList>
            <person name="Wen Y."/>
            <person name="Zhang W."/>
            <person name="Liu X.G."/>
        </authorList>
    </citation>
    <scope>NUCLEOTIDE SEQUENCE</scope>
    <source>
        <strain evidence="3">ST13-2-2</strain>
    </source>
</reference>
<dbReference type="InterPro" id="IPR012349">
    <property type="entry name" value="Split_barrel_FMN-bd"/>
</dbReference>
<dbReference type="InterPro" id="IPR011576">
    <property type="entry name" value="Pyridox_Oxase_N"/>
</dbReference>
<dbReference type="Pfam" id="PF01243">
    <property type="entry name" value="PNPOx_N"/>
    <property type="match status" value="1"/>
</dbReference>
<evidence type="ECO:0000313" key="3">
    <source>
        <dbReference type="EMBL" id="UQA96701.1"/>
    </source>
</evidence>
<dbReference type="InterPro" id="IPR052019">
    <property type="entry name" value="F420H2_bilvrd_red/Heme_oxyg"/>
</dbReference>
<organism evidence="3 4">
    <name type="scientific">Streptomyces halobius</name>
    <dbReference type="NCBI Taxonomy" id="2879846"/>
    <lineage>
        <taxon>Bacteria</taxon>
        <taxon>Bacillati</taxon>
        <taxon>Actinomycetota</taxon>
        <taxon>Actinomycetes</taxon>
        <taxon>Kitasatosporales</taxon>
        <taxon>Streptomycetaceae</taxon>
        <taxon>Streptomyces</taxon>
    </lineage>
</organism>
<evidence type="ECO:0000313" key="4">
    <source>
        <dbReference type="Proteomes" id="UP000830115"/>
    </source>
</evidence>
<evidence type="ECO:0000259" key="2">
    <source>
        <dbReference type="Pfam" id="PF01243"/>
    </source>
</evidence>
<name>A0ABY4MJW6_9ACTN</name>
<dbReference type="EC" id="1.-.-.-" evidence="3"/>
<dbReference type="Proteomes" id="UP000830115">
    <property type="component" value="Chromosome"/>
</dbReference>
<keyword evidence="1 3" id="KW-0560">Oxidoreductase</keyword>
<evidence type="ECO:0000256" key="1">
    <source>
        <dbReference type="ARBA" id="ARBA00023002"/>
    </source>
</evidence>
<protein>
    <submittedName>
        <fullName evidence="3">PPOX class F420-dependent oxidoreductase</fullName>
        <ecNumber evidence="3">1.-.-.-</ecNumber>
    </submittedName>
</protein>
<accession>A0ABY4MJW6</accession>
<feature type="domain" description="Pyridoxamine 5'-phosphate oxidase N-terminal" evidence="2">
    <location>
        <begin position="5"/>
        <end position="97"/>
    </location>
</feature>
<dbReference type="EMBL" id="CP086322">
    <property type="protein sequence ID" value="UQA96701.1"/>
    <property type="molecule type" value="Genomic_DNA"/>
</dbReference>
<sequence length="127" mass="14050">MIPDAIARSPYVSLVTYRRNGTPVATPVWAVAEEDELLVWTRDDSWKVKRLRSDTRVTVTPCDVRGRIAEGARTVEGTARFLEGAAGLGRVRKAMAGKYGLRFRLMDTGGALLRRGRRPHVGISVTL</sequence>
<dbReference type="PANTHER" id="PTHR35176:SF11">
    <property type="entry name" value="PYRIDOXAMINE 5'-PHOSPHATE OXIDASE FAMILY PROTEIN"/>
    <property type="match status" value="1"/>
</dbReference>
<keyword evidence="4" id="KW-1185">Reference proteome</keyword>